<keyword evidence="1" id="KW-1133">Transmembrane helix</keyword>
<keyword evidence="1" id="KW-0472">Membrane</keyword>
<feature type="transmembrane region" description="Helical" evidence="1">
    <location>
        <begin position="446"/>
        <end position="467"/>
    </location>
</feature>
<dbReference type="STRING" id="1081109.A0A162K710"/>
<dbReference type="PANTHER" id="PTHR23028:SF134">
    <property type="entry name" value="PUTATIVE (AFU_ORTHOLOGUE AFUA_4G08520)-RELATED"/>
    <property type="match status" value="1"/>
</dbReference>
<accession>A0A162K710</accession>
<dbReference type="Pfam" id="PF01757">
    <property type="entry name" value="Acyl_transf_3"/>
    <property type="match status" value="1"/>
</dbReference>
<keyword evidence="3" id="KW-0012">Acyltransferase</keyword>
<gene>
    <name evidence="3" type="ORF">AAL_00699</name>
</gene>
<feature type="transmembrane region" description="Helical" evidence="1">
    <location>
        <begin position="118"/>
        <end position="137"/>
    </location>
</feature>
<keyword evidence="1" id="KW-0812">Transmembrane</keyword>
<dbReference type="InterPro" id="IPR050879">
    <property type="entry name" value="Acyltransferase_3"/>
</dbReference>
<evidence type="ECO:0000313" key="3">
    <source>
        <dbReference type="EMBL" id="OAA33234.1"/>
    </source>
</evidence>
<dbReference type="EMBL" id="AZGY01000001">
    <property type="protein sequence ID" value="OAA33234.1"/>
    <property type="molecule type" value="Genomic_DNA"/>
</dbReference>
<feature type="domain" description="Acyltransferase 3" evidence="2">
    <location>
        <begin position="72"/>
        <end position="467"/>
    </location>
</feature>
<dbReference type="Proteomes" id="UP000078544">
    <property type="component" value="Unassembled WGS sequence"/>
</dbReference>
<reference evidence="3 4" key="1">
    <citation type="journal article" date="2016" name="Genome Biol. Evol.">
        <title>Divergent and convergent evolution of fungal pathogenicity.</title>
        <authorList>
            <person name="Shang Y."/>
            <person name="Xiao G."/>
            <person name="Zheng P."/>
            <person name="Cen K."/>
            <person name="Zhan S."/>
            <person name="Wang C."/>
        </authorList>
    </citation>
    <scope>NUCLEOTIDE SEQUENCE [LARGE SCALE GENOMIC DNA]</scope>
    <source>
        <strain evidence="3 4">RCEF 2490</strain>
    </source>
</reference>
<proteinExistence type="predicted"/>
<dbReference type="OrthoDB" id="5819582at2759"/>
<evidence type="ECO:0000259" key="2">
    <source>
        <dbReference type="Pfam" id="PF01757"/>
    </source>
</evidence>
<sequence>MSDIERPPSPLLNLKLANYSSYTSFIASPLDRIRSAPWQLLLSRFLAFLVPSFLQGRHAREQICPAKLHPTAYLDGMRGLAALTVFFCHFFYQGLFIARSWGDGEDNWEIFKLPIIRLWYQGPAAVCVFFVISGYALSYRPTKLIRKAAFGDFATTMSSLAFRRGIRLYLPTAISTLMIVCMLRLGIYEITRGFAEDRRYMKNIIEPHAPLLESSYAQFRDWSFHIWKFVHVWDWHKFGGSTYYDVHLWTIPVEFRCSLYLFLVLLGTARLRTLFRFISVAGIIYFAYRHSRWEFCLFLSGMVIAEMDHIRGAHSPPSPLPQTEKQDMNVRGWQKRAFWGLMSVVGLWFLSQPDAGGERAPGWKWLTSLIPTWWTEEQYRYYQSFGAVVFVLAVGHCPSWQRFFETPPVQYFGKISYALYLMHSPAMHTVGYMIEDIVWNITGTEGSWYHVGFFLSSIFVVPTVIWWSDVFWRAVDIPTVKFAKWVETKCIY</sequence>
<dbReference type="PANTHER" id="PTHR23028">
    <property type="entry name" value="ACETYLTRANSFERASE"/>
    <property type="match status" value="1"/>
</dbReference>
<evidence type="ECO:0000256" key="1">
    <source>
        <dbReference type="SAM" id="Phobius"/>
    </source>
</evidence>
<feature type="transmembrane region" description="Helical" evidence="1">
    <location>
        <begin position="77"/>
        <end position="98"/>
    </location>
</feature>
<keyword evidence="3" id="KW-0808">Transferase</keyword>
<comment type="caution">
    <text evidence="3">The sequence shown here is derived from an EMBL/GenBank/DDBJ whole genome shotgun (WGS) entry which is preliminary data.</text>
</comment>
<organism evidence="3 4">
    <name type="scientific">Moelleriella libera RCEF 2490</name>
    <dbReference type="NCBI Taxonomy" id="1081109"/>
    <lineage>
        <taxon>Eukaryota</taxon>
        <taxon>Fungi</taxon>
        <taxon>Dikarya</taxon>
        <taxon>Ascomycota</taxon>
        <taxon>Pezizomycotina</taxon>
        <taxon>Sordariomycetes</taxon>
        <taxon>Hypocreomycetidae</taxon>
        <taxon>Hypocreales</taxon>
        <taxon>Clavicipitaceae</taxon>
        <taxon>Moelleriella</taxon>
    </lineage>
</organism>
<protein>
    <submittedName>
        <fullName evidence="3">Acyltransferase 3</fullName>
    </submittedName>
</protein>
<keyword evidence="4" id="KW-1185">Reference proteome</keyword>
<dbReference type="InterPro" id="IPR002656">
    <property type="entry name" value="Acyl_transf_3_dom"/>
</dbReference>
<dbReference type="GO" id="GO:0016747">
    <property type="term" value="F:acyltransferase activity, transferring groups other than amino-acyl groups"/>
    <property type="evidence" value="ECO:0007669"/>
    <property type="project" value="InterPro"/>
</dbReference>
<evidence type="ECO:0000313" key="4">
    <source>
        <dbReference type="Proteomes" id="UP000078544"/>
    </source>
</evidence>
<feature type="transmembrane region" description="Helical" evidence="1">
    <location>
        <begin position="168"/>
        <end position="187"/>
    </location>
</feature>
<name>A0A162K710_9HYPO</name>
<dbReference type="AlphaFoldDB" id="A0A162K710"/>